<organism evidence="2 3">
    <name type="scientific">Roseibium polysiphoniae</name>
    <dbReference type="NCBI Taxonomy" id="2571221"/>
    <lineage>
        <taxon>Bacteria</taxon>
        <taxon>Pseudomonadati</taxon>
        <taxon>Pseudomonadota</taxon>
        <taxon>Alphaproteobacteria</taxon>
        <taxon>Hyphomicrobiales</taxon>
        <taxon>Stappiaceae</taxon>
        <taxon>Roseibium</taxon>
    </lineage>
</organism>
<reference evidence="2" key="1">
    <citation type="submission" date="2018-08" db="EMBL/GenBank/DDBJ databases">
        <authorList>
            <person name="Jin W."/>
            <person name="Wang H."/>
            <person name="Yang Y."/>
            <person name="Li M."/>
            <person name="Liu J."/>
        </authorList>
    </citation>
    <scope>NUCLEOTIDE SEQUENCE</scope>
    <source>
        <strain evidence="2">AESS21</strain>
    </source>
</reference>
<evidence type="ECO:0000313" key="2">
    <source>
        <dbReference type="EMBL" id="MBS8261691.1"/>
    </source>
</evidence>
<sequence length="421" mass="44886">MKRVKSALASALFAGLAFAAIPVPSSIAFTDTYETAPEQDPAIVLDGREVGPGYLVLSPVRGDGYLRLYEVETDLGIERLSGDGLLELRLHELKVLSAMEKLESDASFLDGLKKAAMRPAEFVESTVSDPVGTAKNTISGVGKMFGRLSRGVEQAVSGEAGSPAELAKSITGQARVRRELAVKLGVDPYTNYKPLSDKLDQAASVSTAGSLTVNALLALVPGGMISQVAGSAESFRTSLVDSTRAELEQRTADTLREVGVSDNVVDQLLKNPFYTPAERAVIAYHLRQFSMVDGLDILAVKAAAAQGRDEAYFQLRKVVLTLHYHETIAGLASIRQVAGYPIAIRRDGAAALIMPLDMVAWTEATASAFATMNEGLSDLPFPPTAVDFLMTGDITDLAAERIASFGWQITANMPMPDGPIH</sequence>
<evidence type="ECO:0000256" key="1">
    <source>
        <dbReference type="SAM" id="SignalP"/>
    </source>
</evidence>
<keyword evidence="1" id="KW-0732">Signal</keyword>
<dbReference type="RefSeq" id="WP_213217075.1">
    <property type="nucleotide sequence ID" value="NZ_QTKU01000004.1"/>
</dbReference>
<reference evidence="2" key="2">
    <citation type="journal article" date="2021" name="Microorganisms">
        <title>Bacterial Dimethylsulfoniopropionate Biosynthesis in the East China Sea.</title>
        <authorList>
            <person name="Liu J."/>
            <person name="Zhang Y."/>
            <person name="Liu J."/>
            <person name="Zhong H."/>
            <person name="Williams B.T."/>
            <person name="Zheng Y."/>
            <person name="Curson A.R.J."/>
            <person name="Sun C."/>
            <person name="Sun H."/>
            <person name="Song D."/>
            <person name="Wagner Mackenzie B."/>
            <person name="Bermejo Martinez A."/>
            <person name="Todd J.D."/>
            <person name="Zhang X.H."/>
        </authorList>
    </citation>
    <scope>NUCLEOTIDE SEQUENCE</scope>
    <source>
        <strain evidence="2">AESS21</strain>
    </source>
</reference>
<dbReference type="AlphaFoldDB" id="A0A944CG78"/>
<gene>
    <name evidence="2" type="ORF">DYI23_15800</name>
</gene>
<feature type="signal peptide" evidence="1">
    <location>
        <begin position="1"/>
        <end position="19"/>
    </location>
</feature>
<protein>
    <submittedName>
        <fullName evidence="2">Uncharacterized protein</fullName>
    </submittedName>
</protein>
<evidence type="ECO:0000313" key="3">
    <source>
        <dbReference type="Proteomes" id="UP000705379"/>
    </source>
</evidence>
<name>A0A944CG78_9HYPH</name>
<dbReference type="Proteomes" id="UP000705379">
    <property type="component" value="Unassembled WGS sequence"/>
</dbReference>
<comment type="caution">
    <text evidence="2">The sequence shown here is derived from an EMBL/GenBank/DDBJ whole genome shotgun (WGS) entry which is preliminary data.</text>
</comment>
<proteinExistence type="predicted"/>
<feature type="chain" id="PRO_5037094889" evidence="1">
    <location>
        <begin position="20"/>
        <end position="421"/>
    </location>
</feature>
<dbReference type="EMBL" id="QTKU01000004">
    <property type="protein sequence ID" value="MBS8261691.1"/>
    <property type="molecule type" value="Genomic_DNA"/>
</dbReference>
<accession>A0A944CG78</accession>